<dbReference type="Proteomes" id="UP000663828">
    <property type="component" value="Unassembled WGS sequence"/>
</dbReference>
<proteinExistence type="predicted"/>
<accession>A0A815KPD1</accession>
<dbReference type="AlphaFoldDB" id="A0A815KPD1"/>
<dbReference type="Proteomes" id="UP000663852">
    <property type="component" value="Unassembled WGS sequence"/>
</dbReference>
<evidence type="ECO:0000313" key="3">
    <source>
        <dbReference type="EMBL" id="CAF1656076.1"/>
    </source>
</evidence>
<evidence type="ECO:0000256" key="1">
    <source>
        <dbReference type="SAM" id="SignalP"/>
    </source>
</evidence>
<evidence type="ECO:0000313" key="2">
    <source>
        <dbReference type="EMBL" id="CAF1395842.1"/>
    </source>
</evidence>
<comment type="caution">
    <text evidence="2">The sequence shown here is derived from an EMBL/GenBank/DDBJ whole genome shotgun (WGS) entry which is preliminary data.</text>
</comment>
<protein>
    <submittedName>
        <fullName evidence="2">Uncharacterized protein</fullName>
    </submittedName>
</protein>
<name>A0A815KPD1_ADIRI</name>
<keyword evidence="1" id="KW-0732">Signal</keyword>
<organism evidence="2 5">
    <name type="scientific">Adineta ricciae</name>
    <name type="common">Rotifer</name>
    <dbReference type="NCBI Taxonomy" id="249248"/>
    <lineage>
        <taxon>Eukaryota</taxon>
        <taxon>Metazoa</taxon>
        <taxon>Spiralia</taxon>
        <taxon>Gnathifera</taxon>
        <taxon>Rotifera</taxon>
        <taxon>Eurotatoria</taxon>
        <taxon>Bdelloidea</taxon>
        <taxon>Adinetida</taxon>
        <taxon>Adinetidae</taxon>
        <taxon>Adineta</taxon>
    </lineage>
</organism>
<dbReference type="EMBL" id="CAJNOR010010707">
    <property type="protein sequence ID" value="CAF1656076.1"/>
    <property type="molecule type" value="Genomic_DNA"/>
</dbReference>
<reference evidence="2" key="1">
    <citation type="submission" date="2021-02" db="EMBL/GenBank/DDBJ databases">
        <authorList>
            <person name="Nowell W R."/>
        </authorList>
    </citation>
    <scope>NUCLEOTIDE SEQUENCE</scope>
</reference>
<feature type="chain" id="PRO_5036411879" evidence="1">
    <location>
        <begin position="20"/>
        <end position="329"/>
    </location>
</feature>
<dbReference type="EMBL" id="CAJNOJ010000319">
    <property type="protein sequence ID" value="CAF1395842.1"/>
    <property type="molecule type" value="Genomic_DNA"/>
</dbReference>
<feature type="signal peptide" evidence="1">
    <location>
        <begin position="1"/>
        <end position="19"/>
    </location>
</feature>
<keyword evidence="4" id="KW-1185">Reference proteome</keyword>
<evidence type="ECO:0000313" key="4">
    <source>
        <dbReference type="Proteomes" id="UP000663828"/>
    </source>
</evidence>
<evidence type="ECO:0000313" key="5">
    <source>
        <dbReference type="Proteomes" id="UP000663852"/>
    </source>
</evidence>
<gene>
    <name evidence="2" type="ORF">EDS130_LOCUS35730</name>
    <name evidence="3" type="ORF">XAT740_LOCUS55937</name>
</gene>
<sequence>MLKHYQYIILLLVPFLIAGDKNDWYEMNTMYGSITLSDSGWAKPVQEEREKAVLFEEFLDDTNNKTYIQIMSGKYAGYYLSGSIIRGVGAYQEWERASYFKWNGCYLENLSLLRQGLQLTYGPNGYFYYSKQSPQYPLICVTKIYPNRNSTKKCNPKAVQGMWRYLFTIPGKTSRTLRSGTTKKYAESRTDEWSKQVTLAAAAGSTFLGFAGGAVGVSGTLRHTVTDAYGKEWSTNIEDSWTVEFGEKDRGKALWQFVFVIKDDCDHEEQALIREYALTPNQRNPPCCLPGYSSDGLNYGSCDTVEALIERNNTRCDISYERHQVFFTD</sequence>